<name>A0AA96ZVL7_9EURY</name>
<feature type="domain" description="SD-repeat containing protein B" evidence="5">
    <location>
        <begin position="1855"/>
        <end position="1939"/>
    </location>
</feature>
<organism evidence="6 7">
    <name type="scientific">Methanolapillus ohkumae</name>
    <dbReference type="NCBI Taxonomy" id="3028298"/>
    <lineage>
        <taxon>Archaea</taxon>
        <taxon>Methanobacteriati</taxon>
        <taxon>Methanobacteriota</taxon>
        <taxon>Stenosarchaea group</taxon>
        <taxon>Methanomicrobia</taxon>
        <taxon>Methanosarcinales</taxon>
        <taxon>Methanosarcinaceae</taxon>
        <taxon>Methanolapillus</taxon>
    </lineage>
</organism>
<sequence length="2106" mass="227397">MGNILKQIPRIRKAVTSIFLVMMILLAGFVMPVAAAGPATITTSSDNYVIGPLNQSTVSFMVTDANNTTEGNEYTLNVSLNYNKLDSSDPLTKTGFTIADYVGKGSIPKDRPYIKNATLSGTATAGFNLKYGLDCPPQDKFAVDVVINATALVYDGETATLKAELFQNNTKIAEKTVTITAEFPRDPNNPSKSLMTSRSMILLSKPLILPANVSANRTVIADHRFYSDKVFHDLKSRVHYDYFNIDFSNVVIKSGGETKTYNEWLVDCTSNGSTPPIVFKDKDGGELTNNILSLPGINSEDLSWNKSDSFSIIVTDTFVYDSSNNPPYIDFSNLAVDASVYIFDSAGSAQNSGRRGPSVTMSTDLTQTPLYPVSASKYLNGSVMPTKITGNKSLFTTITYIDAVGNSSYHPYLLKDSVQYVNPTDINHHLYYQELFKLGSEGTVDEENVTINISVPEGVTITHIRLPLINDTNPDTVYESITVSTMDGSNTLTFTPTSSPEANRVMNLTGWDFSTDNDVCLSIQELLKMKKDDSGGNSYNKLNLIQFVGTTDNLAGPAVFGFEITGENTETTTTFSKSIPVTDTFIPNPYVNTETALSSKIVSRSESFNISLKFFPTSYPYYSGLREDPTDPLNTALYPCPYAYFTIPKDFSVSTATFLYSHNGKDNTLIPVSGYEAQVLSPITVGDKKIIPVKIVNETDPTQEFWLKGNGSAGKFYITLTVQVPSNYNGIKEFTFKPTDYVLTTWASGAYDSMSGGSAGSNVALDTLSISSPMKPHGSYDQTGRSETLTVSVPKGVQADVTTRIIDAFNNIFYKSYNPKNAGTIPQLRAGSTHEEFKIFVSNDGEKNFTNSVVYFVLPKEEHWGAKINGQLTQIPPATTSGTTYDVYYTTTAVRENTELTAAHEIKDVNDAAISSWTLLTFDGTNKATITNPESVTAIKIVFSKLTPASNLTMLLPFGLPSVDNTLVNYGDESIGQTLHYFEEEGSGATTKNDKGYTGAIKLVKSRAPTIVNAEATKPFSDTAVYNVDYGAPATSIPNWWTALTYDDFSSGIGISTVQVVFTPADGTSSIPTSLTNKWGTPTEYDPQLTDADYKNGTTTTINEADRTCVNTSKPGQYVITYTTSNDDDNQKSTGVMKINITKAASTITLQNEAAEIFWKEEIPSGYTSWKDYFQTLLTGGTDSGNPIPTTSYAYDVSSAFINETPGNYSLKYNYTDSALNTKTALVNVTVKYNGTLTGKVSGNGGNVMGAELSITPVGSGTGSATTLSSGVYTYSLNATATAPTSVDYTATLTSVPAGLILPTASADLTKTGTANATVGLTPNAATFSLDPVTFNVTGLDSTWMESVSLYKSGATPTLVEAKTVTSGTTFLVFSPADLNWFESGDYYLTVTVKSGSQPTGDFTTKVNTASSLNWKTSDITMGNVNITKSVGTRTDAPSISGYVWNDADHNSTKEGSESGISGVTVNLLNDTDGLLTSATTNDIGFYQFFDPLAVGSGYRIQVDTPTGFNKVSAFTGGQKINESNGSKSDLISISSTIVQHTGINAGFYYENPIVLQDEETELFWKESIPTGYTTWSAYFQSKLTRGMNGTVTIPETSSYYTFNLTGSDTFNVNTPGNYTLKYDYDDGVNTKQTANVMVVVKYNGTLTGSVTGNGGAVENAEISVTPQGSGTGLATTTVGGTYNYLLEATKSAPTSVDYTAILDSTTIPIGLIIPETTDLEKAGTVSKTDESKLNAGTFALDPVTFNVTDLDFTWMDSVSLYKSGATPTLVETKSVTSGTTFLVFEPAANTWFESGDYYLTVQVKAGSQPNGGDFTSKVSPAVATEWKTADISMGHADIEKAVGAQSDAPFISGHVWNDKDQDSIRDDDEVPLSDVLVKLFNSDNDEIDSATTDSDGYYSFYNRVDAGTNYYVQINLPDGFNHASDFVEQQKINKDNDYKSDLILIEAVTGGLKHEGINAGFYYAQDNPGSGGPVGNATVVPMSEPMKGNNTPEDNKTPEVVVVPFDENPPVNPESFSMLGLIFVLLSVLLALPQLLRIYKIKSEKQEKSVTFHILAIVLAVIVLILFFLFYSLSGEMNYYSTTDLVLAAAFIVEALITVKAYGKI</sequence>
<feature type="transmembrane region" description="Helical" evidence="4">
    <location>
        <begin position="2086"/>
        <end position="2104"/>
    </location>
</feature>
<evidence type="ECO:0000313" key="6">
    <source>
        <dbReference type="EMBL" id="WNY26854.1"/>
    </source>
</evidence>
<dbReference type="SUPFAM" id="SSF117074">
    <property type="entry name" value="Hypothetical protein PA1324"/>
    <property type="match status" value="2"/>
</dbReference>
<evidence type="ECO:0000256" key="2">
    <source>
        <dbReference type="ARBA" id="ARBA00022525"/>
    </source>
</evidence>
<feature type="domain" description="SD-repeat containing protein B" evidence="5">
    <location>
        <begin position="1439"/>
        <end position="1535"/>
    </location>
</feature>
<keyword evidence="7" id="KW-1185">Reference proteome</keyword>
<reference evidence="6 7" key="1">
    <citation type="submission" date="2023-07" db="EMBL/GenBank/DDBJ databases">
        <title>Closed genome sequence of Methanosarcinaceae archaeon Am2.</title>
        <authorList>
            <person name="Poehlein A."/>
            <person name="Protasov E."/>
            <person name="Platt K."/>
            <person name="Reeh H."/>
            <person name="Daniel R."/>
            <person name="Brune A."/>
        </authorList>
    </citation>
    <scope>NUCLEOTIDE SEQUENCE [LARGE SCALE GENOMIC DNA]</scope>
    <source>
        <strain evidence="6 7">Am2</strain>
    </source>
</reference>
<protein>
    <recommendedName>
        <fullName evidence="5">SD-repeat containing protein B domain-containing protein</fullName>
    </recommendedName>
</protein>
<evidence type="ECO:0000256" key="4">
    <source>
        <dbReference type="SAM" id="Phobius"/>
    </source>
</evidence>
<feature type="transmembrane region" description="Helical" evidence="4">
    <location>
        <begin position="2017"/>
        <end position="2039"/>
    </location>
</feature>
<proteinExistence type="predicted"/>
<dbReference type="InterPro" id="IPR013783">
    <property type="entry name" value="Ig-like_fold"/>
</dbReference>
<dbReference type="EMBL" id="CP131061">
    <property type="protein sequence ID" value="WNY26854.1"/>
    <property type="molecule type" value="Genomic_DNA"/>
</dbReference>
<dbReference type="GO" id="GO:0005576">
    <property type="term" value="C:extracellular region"/>
    <property type="evidence" value="ECO:0007669"/>
    <property type="project" value="UniProtKB-SubCell"/>
</dbReference>
<keyword evidence="2" id="KW-0964">Secreted</keyword>
<evidence type="ECO:0000313" key="7">
    <source>
        <dbReference type="Proteomes" id="UP001304970"/>
    </source>
</evidence>
<dbReference type="Proteomes" id="UP001304970">
    <property type="component" value="Chromosome"/>
</dbReference>
<keyword evidence="4" id="KW-1133">Transmembrane helix</keyword>
<evidence type="ECO:0000256" key="3">
    <source>
        <dbReference type="ARBA" id="ARBA00022729"/>
    </source>
</evidence>
<feature type="transmembrane region" description="Helical" evidence="4">
    <location>
        <begin position="2051"/>
        <end position="2074"/>
    </location>
</feature>
<gene>
    <name evidence="6" type="ORF">MsAm2_06350</name>
</gene>
<evidence type="ECO:0000259" key="5">
    <source>
        <dbReference type="Pfam" id="PF17210"/>
    </source>
</evidence>
<accession>A0AA96ZVL7</accession>
<keyword evidence="3" id="KW-0732">Signal</keyword>
<keyword evidence="4" id="KW-0812">Transmembrane</keyword>
<dbReference type="Pfam" id="PF17210">
    <property type="entry name" value="SdrD_B"/>
    <property type="match status" value="2"/>
</dbReference>
<evidence type="ECO:0000256" key="1">
    <source>
        <dbReference type="ARBA" id="ARBA00004613"/>
    </source>
</evidence>
<dbReference type="InterPro" id="IPR033764">
    <property type="entry name" value="Sdr_B"/>
</dbReference>
<comment type="subcellular location">
    <subcellularLocation>
        <location evidence="1">Secreted</location>
    </subcellularLocation>
</comment>
<keyword evidence="4" id="KW-0472">Membrane</keyword>
<dbReference type="Gene3D" id="2.60.40.10">
    <property type="entry name" value="Immunoglobulins"/>
    <property type="match status" value="2"/>
</dbReference>